<organism evidence="2 3">
    <name type="scientific">Actinoplanes xinjiangensis</name>
    <dbReference type="NCBI Taxonomy" id="512350"/>
    <lineage>
        <taxon>Bacteria</taxon>
        <taxon>Bacillati</taxon>
        <taxon>Actinomycetota</taxon>
        <taxon>Actinomycetes</taxon>
        <taxon>Micromonosporales</taxon>
        <taxon>Micromonosporaceae</taxon>
        <taxon>Actinoplanes</taxon>
    </lineage>
</organism>
<evidence type="ECO:0000259" key="1">
    <source>
        <dbReference type="Pfam" id="PF17765"/>
    </source>
</evidence>
<dbReference type="InterPro" id="IPR041413">
    <property type="entry name" value="MLTR_LBD"/>
</dbReference>
<evidence type="ECO:0000313" key="2">
    <source>
        <dbReference type="EMBL" id="PWK43531.1"/>
    </source>
</evidence>
<keyword evidence="3" id="KW-1185">Reference proteome</keyword>
<evidence type="ECO:0000313" key="3">
    <source>
        <dbReference type="Proteomes" id="UP000245697"/>
    </source>
</evidence>
<protein>
    <recommendedName>
        <fullName evidence="1">MmyB-like transcription regulator ligand binding domain-containing protein</fullName>
    </recommendedName>
</protein>
<dbReference type="Pfam" id="PF17765">
    <property type="entry name" value="MLTR_LBD"/>
    <property type="match status" value="1"/>
</dbReference>
<comment type="caution">
    <text evidence="2">The sequence shown here is derived from an EMBL/GenBank/DDBJ whole genome shotgun (WGS) entry which is preliminary data.</text>
</comment>
<dbReference type="AlphaFoldDB" id="A0A316FC47"/>
<dbReference type="OrthoDB" id="3524582at2"/>
<feature type="domain" description="MmyB-like transcription regulator ligand binding" evidence="1">
    <location>
        <begin position="27"/>
        <end position="89"/>
    </location>
</feature>
<sequence length="159" mass="17617">MDREILAHFLQRRPDEAATGRPGHRASPVLELIVERLPEYPATVFSRAGEVLLQTRPSIALFGDYSRTGGSSHSLVDRWLSDPSARERHLVEVGVPVRHRPRCYRHIALGSLALYRHLLVCPVERQVLLVFTAVPGSVSHAKLRSLAAGSGEEGSADRR</sequence>
<reference evidence="2 3" key="1">
    <citation type="submission" date="2018-05" db="EMBL/GenBank/DDBJ databases">
        <title>Genomic Encyclopedia of Archaeal and Bacterial Type Strains, Phase II (KMG-II): from individual species to whole genera.</title>
        <authorList>
            <person name="Goeker M."/>
        </authorList>
    </citation>
    <scope>NUCLEOTIDE SEQUENCE [LARGE SCALE GENOMIC DNA]</scope>
    <source>
        <strain evidence="2 3">DSM 45184</strain>
    </source>
</reference>
<name>A0A316FC47_9ACTN</name>
<dbReference type="RefSeq" id="WP_109597352.1">
    <property type="nucleotide sequence ID" value="NZ_BONA01000064.1"/>
</dbReference>
<dbReference type="EMBL" id="QGGR01000013">
    <property type="protein sequence ID" value="PWK43531.1"/>
    <property type="molecule type" value="Genomic_DNA"/>
</dbReference>
<accession>A0A316FC47</accession>
<gene>
    <name evidence="2" type="ORF">BC793_113213</name>
</gene>
<dbReference type="Proteomes" id="UP000245697">
    <property type="component" value="Unassembled WGS sequence"/>
</dbReference>
<proteinExistence type="predicted"/>